<dbReference type="AlphaFoldDB" id="A0A2K9H861"/>
<evidence type="ECO:0000313" key="1">
    <source>
        <dbReference type="EMBL" id="SNR76596.1"/>
    </source>
</evidence>
<proteinExistence type="predicted"/>
<reference evidence="1 2" key="1">
    <citation type="submission" date="2017-06" db="EMBL/GenBank/DDBJ databases">
        <authorList>
            <person name="Varghese N."/>
            <person name="Submissions S."/>
        </authorList>
    </citation>
    <scope>NUCLEOTIDE SEQUENCE [LARGE SCALE GENOMIC DNA]</scope>
    <source>
        <strain evidence="1 2">DSM 26989</strain>
    </source>
</reference>
<accession>A0A2K9H861</accession>
<gene>
    <name evidence="1" type="ORF">SAMN06265364_10949</name>
</gene>
<dbReference type="RefSeq" id="WP_089365878.1">
    <property type="nucleotide sequence ID" value="NZ_CP023863.1"/>
</dbReference>
<sequence length="116" mass="13631">MDTKHFKSKIAPFFWVNHEDQFSVCLSTGEYKQELFETREEEGFEGNGYDWCALAKAFLKEYMPELKATIHHDPEAGMYCAYATDADALRDFILKFREICDKDSLIKDLFLRVEIE</sequence>
<comment type="caution">
    <text evidence="1">The sequence shown here is derived from an EMBL/GenBank/DDBJ whole genome shotgun (WGS) entry which is preliminary data.</text>
</comment>
<dbReference type="Pfam" id="PF15595">
    <property type="entry name" value="Imm51"/>
    <property type="match status" value="1"/>
</dbReference>
<dbReference type="InterPro" id="IPR028956">
    <property type="entry name" value="Imm51"/>
</dbReference>
<name>A0A2K9H861_9BACT</name>
<protein>
    <submittedName>
        <fullName evidence="1">Immunity protein 51</fullName>
    </submittedName>
</protein>
<dbReference type="OrthoDB" id="8657476at2"/>
<dbReference type="GeneID" id="94028857"/>
<dbReference type="EMBL" id="FZNZ01000009">
    <property type="protein sequence ID" value="SNR76596.1"/>
    <property type="molecule type" value="Genomic_DNA"/>
</dbReference>
<evidence type="ECO:0000313" key="2">
    <source>
        <dbReference type="Proteomes" id="UP000198427"/>
    </source>
</evidence>
<dbReference type="Proteomes" id="UP000198427">
    <property type="component" value="Unassembled WGS sequence"/>
</dbReference>
<keyword evidence="2" id="KW-1185">Reference proteome</keyword>
<dbReference type="KEGG" id="pje:CRM71_05410"/>
<organism evidence="1 2">
    <name type="scientific">Prevotella jejuni</name>
    <dbReference type="NCBI Taxonomy" id="1177574"/>
    <lineage>
        <taxon>Bacteria</taxon>
        <taxon>Pseudomonadati</taxon>
        <taxon>Bacteroidota</taxon>
        <taxon>Bacteroidia</taxon>
        <taxon>Bacteroidales</taxon>
        <taxon>Prevotellaceae</taxon>
        <taxon>Prevotella</taxon>
    </lineage>
</organism>